<proteinExistence type="inferred from homology"/>
<dbReference type="SMART" id="SM00833">
    <property type="entry name" value="CobW_C"/>
    <property type="match status" value="1"/>
</dbReference>
<dbReference type="SUPFAM" id="SSF90002">
    <property type="entry name" value="Hypothetical protein YjiA, C-terminal domain"/>
    <property type="match status" value="1"/>
</dbReference>
<comment type="caution">
    <text evidence="8">The sequence shown here is derived from an EMBL/GenBank/DDBJ whole genome shotgun (WGS) entry which is preliminary data.</text>
</comment>
<evidence type="ECO:0000256" key="6">
    <source>
        <dbReference type="SAM" id="MobiDB-lite"/>
    </source>
</evidence>
<evidence type="ECO:0000256" key="1">
    <source>
        <dbReference type="ARBA" id="ARBA00022741"/>
    </source>
</evidence>
<dbReference type="Proteomes" id="UP001165082">
    <property type="component" value="Unassembled WGS sequence"/>
</dbReference>
<protein>
    <recommendedName>
        <fullName evidence="7">CobW C-terminal domain-containing protein</fullName>
    </recommendedName>
</protein>
<dbReference type="PANTHER" id="PTHR43603:SF1">
    <property type="entry name" value="ZINC-REGULATED GTPASE METALLOPROTEIN ACTIVATOR 1"/>
    <property type="match status" value="1"/>
</dbReference>
<feature type="compositionally biased region" description="Basic residues" evidence="6">
    <location>
        <begin position="324"/>
        <end position="334"/>
    </location>
</feature>
<feature type="compositionally biased region" description="Basic and acidic residues" evidence="6">
    <location>
        <begin position="235"/>
        <end position="323"/>
    </location>
</feature>
<dbReference type="EMBL" id="BRXZ01001678">
    <property type="protein sequence ID" value="GMH76467.1"/>
    <property type="molecule type" value="Genomic_DNA"/>
</dbReference>
<dbReference type="InterPro" id="IPR011629">
    <property type="entry name" value="CobW-like_C"/>
</dbReference>
<dbReference type="Pfam" id="PF02492">
    <property type="entry name" value="cobW"/>
    <property type="match status" value="1"/>
</dbReference>
<reference evidence="8" key="1">
    <citation type="submission" date="2022-07" db="EMBL/GenBank/DDBJ databases">
        <title>Genome analysis of Parmales, a sister group of diatoms, reveals the evolutionary specialization of diatoms from phago-mixotrophs to photoautotrophs.</title>
        <authorList>
            <person name="Ban H."/>
            <person name="Sato S."/>
            <person name="Yoshikawa S."/>
            <person name="Kazumasa Y."/>
            <person name="Nakamura Y."/>
            <person name="Ichinomiya M."/>
            <person name="Saitoh K."/>
            <person name="Sato N."/>
            <person name="Blanc-Mathieu R."/>
            <person name="Endo H."/>
            <person name="Kuwata A."/>
            <person name="Ogata H."/>
        </authorList>
    </citation>
    <scope>NUCLEOTIDE SEQUENCE</scope>
</reference>
<evidence type="ECO:0000259" key="7">
    <source>
        <dbReference type="SMART" id="SM00833"/>
    </source>
</evidence>
<evidence type="ECO:0000313" key="9">
    <source>
        <dbReference type="Proteomes" id="UP001165082"/>
    </source>
</evidence>
<evidence type="ECO:0000313" key="8">
    <source>
        <dbReference type="EMBL" id="GMH76467.1"/>
    </source>
</evidence>
<comment type="similarity">
    <text evidence="4">Belongs to the SIMIBI class G3E GTPase family. ZNG1 subfamily.</text>
</comment>
<sequence length="509" mass="56659">MLRSSQLLTSLSRLVTLSDLRQQADDAEPFSDIVIEASGISDPTGIRRTFQDAEIYGMPLTDRVKLTNMITVVDTTTFLDHVARSASVNEEETPDLFYRSEEERERKEEKEKEWMESLSPGLKEALEAGKDKYFPSADNPHTSSVSQLCISQVEISDMVLLNKCDLQTEETVLLVERVVKSLNPRARVIRCSRGDVDIASLLNGVADGEGVADCGIVDDHKDFVRAAEDGEEEAAHDCDGADCHHPSHEHEHDHGPSHAHSHDADHKAHDVDCKDPECTDPSHSHSHSHSHDCKDPECTDPSHSHSHSHDDDCKDPECTDPSHSHSHSHSHTHSHGNIGSFVFRSRRPFHPVRLSSFIKNKLGGPSPTNLLRAKGFCWMANSHTSALYFAFAGVTFEMQCLGRWWACLPRESWPAEASSAILSDFSTSTSFGDRRNEIVFIGNSLADSTDPLRIEIEEDLKKCLLNKDEMEEYTSCLEEGFGEDVEETIDSKVGSIFPLPPDLLISDVQ</sequence>
<feature type="region of interest" description="Disordered" evidence="6">
    <location>
        <begin position="235"/>
        <end position="336"/>
    </location>
</feature>
<evidence type="ECO:0000256" key="4">
    <source>
        <dbReference type="ARBA" id="ARBA00034320"/>
    </source>
</evidence>
<dbReference type="OrthoDB" id="272672at2759"/>
<dbReference type="InterPro" id="IPR036627">
    <property type="entry name" value="CobW-likC_sf"/>
</dbReference>
<dbReference type="GO" id="GO:0016787">
    <property type="term" value="F:hydrolase activity"/>
    <property type="evidence" value="ECO:0007669"/>
    <property type="project" value="UniProtKB-KW"/>
</dbReference>
<keyword evidence="9" id="KW-1185">Reference proteome</keyword>
<dbReference type="Pfam" id="PF07683">
    <property type="entry name" value="CobW_C"/>
    <property type="match status" value="1"/>
</dbReference>
<dbReference type="Gene3D" id="3.30.1220.10">
    <property type="entry name" value="CobW-like, C-terminal domain"/>
    <property type="match status" value="1"/>
</dbReference>
<dbReference type="Gene3D" id="3.40.50.300">
    <property type="entry name" value="P-loop containing nucleotide triphosphate hydrolases"/>
    <property type="match status" value="1"/>
</dbReference>
<keyword evidence="1" id="KW-0547">Nucleotide-binding</keyword>
<evidence type="ECO:0000256" key="3">
    <source>
        <dbReference type="ARBA" id="ARBA00023186"/>
    </source>
</evidence>
<feature type="domain" description="CobW C-terminal" evidence="7">
    <location>
        <begin position="338"/>
        <end position="464"/>
    </location>
</feature>
<dbReference type="PANTHER" id="PTHR43603">
    <property type="entry name" value="COBW DOMAIN-CONTAINING PROTEIN DDB_G0274527"/>
    <property type="match status" value="1"/>
</dbReference>
<keyword evidence="2" id="KW-0378">Hydrolase</keyword>
<gene>
    <name evidence="8" type="ORF">TrRE_jg1905</name>
</gene>
<evidence type="ECO:0000256" key="5">
    <source>
        <dbReference type="ARBA" id="ARBA00049117"/>
    </source>
</evidence>
<dbReference type="InterPro" id="IPR027417">
    <property type="entry name" value="P-loop_NTPase"/>
</dbReference>
<accession>A0A9W7AQI1</accession>
<dbReference type="AlphaFoldDB" id="A0A9W7AQI1"/>
<dbReference type="InterPro" id="IPR051927">
    <property type="entry name" value="Zn_Chap_cDPG_Synth"/>
</dbReference>
<organism evidence="8 9">
    <name type="scientific">Triparma retinervis</name>
    <dbReference type="NCBI Taxonomy" id="2557542"/>
    <lineage>
        <taxon>Eukaryota</taxon>
        <taxon>Sar</taxon>
        <taxon>Stramenopiles</taxon>
        <taxon>Ochrophyta</taxon>
        <taxon>Bolidophyceae</taxon>
        <taxon>Parmales</taxon>
        <taxon>Triparmaceae</taxon>
        <taxon>Triparma</taxon>
    </lineage>
</organism>
<evidence type="ECO:0000256" key="2">
    <source>
        <dbReference type="ARBA" id="ARBA00022801"/>
    </source>
</evidence>
<keyword evidence="3" id="KW-0143">Chaperone</keyword>
<name>A0A9W7AQI1_9STRA</name>
<comment type="catalytic activity">
    <reaction evidence="5">
        <text>GTP + H2O = GDP + phosphate + H(+)</text>
        <dbReference type="Rhea" id="RHEA:19669"/>
        <dbReference type="ChEBI" id="CHEBI:15377"/>
        <dbReference type="ChEBI" id="CHEBI:15378"/>
        <dbReference type="ChEBI" id="CHEBI:37565"/>
        <dbReference type="ChEBI" id="CHEBI:43474"/>
        <dbReference type="ChEBI" id="CHEBI:58189"/>
    </reaction>
    <physiologicalReaction direction="left-to-right" evidence="5">
        <dbReference type="Rhea" id="RHEA:19670"/>
    </physiologicalReaction>
</comment>
<dbReference type="GO" id="GO:0000166">
    <property type="term" value="F:nucleotide binding"/>
    <property type="evidence" value="ECO:0007669"/>
    <property type="project" value="UniProtKB-KW"/>
</dbReference>
<dbReference type="InterPro" id="IPR003495">
    <property type="entry name" value="CobW/HypB/UreG_nucleotide-bd"/>
</dbReference>